<dbReference type="NCBIfam" id="TIGR01554">
    <property type="entry name" value="major_cap_HK97"/>
    <property type="match status" value="1"/>
</dbReference>
<dbReference type="SUPFAM" id="SSF56563">
    <property type="entry name" value="Major capsid protein gp5"/>
    <property type="match status" value="1"/>
</dbReference>
<reference evidence="3 4" key="1">
    <citation type="submission" date="2020-03" db="EMBL/GenBank/DDBJ databases">
        <title>Draft genome sequence of environmentally isolated cultures.</title>
        <authorList>
            <person name="Wilson H.S."/>
            <person name="De Leon M.E."/>
        </authorList>
    </citation>
    <scope>NUCLEOTIDE SEQUENCE [LARGE SCALE GENOMIC DNA]</scope>
    <source>
        <strain evidence="3 4">HSC-31F16</strain>
    </source>
</reference>
<protein>
    <submittedName>
        <fullName evidence="3">Phage major capsid protein</fullName>
    </submittedName>
</protein>
<dbReference type="InterPro" id="IPR024455">
    <property type="entry name" value="Phage_capsid"/>
</dbReference>
<evidence type="ECO:0000313" key="4">
    <source>
        <dbReference type="Proteomes" id="UP001515641"/>
    </source>
</evidence>
<keyword evidence="4" id="KW-1185">Reference proteome</keyword>
<feature type="domain" description="Phage capsid-like C-terminal" evidence="2">
    <location>
        <begin position="115"/>
        <end position="397"/>
    </location>
</feature>
<evidence type="ECO:0000256" key="1">
    <source>
        <dbReference type="ARBA" id="ARBA00004328"/>
    </source>
</evidence>
<dbReference type="Pfam" id="PF05065">
    <property type="entry name" value="Phage_capsid"/>
    <property type="match status" value="1"/>
</dbReference>
<dbReference type="Proteomes" id="UP001515641">
    <property type="component" value="Unassembled WGS sequence"/>
</dbReference>
<evidence type="ECO:0000313" key="3">
    <source>
        <dbReference type="EMBL" id="NHR08015.1"/>
    </source>
</evidence>
<dbReference type="Gene3D" id="3.30.2320.10">
    <property type="entry name" value="hypothetical protein PF0899 domain"/>
    <property type="match status" value="1"/>
</dbReference>
<dbReference type="EMBL" id="JAAOMA010000047">
    <property type="protein sequence ID" value="NHR08015.1"/>
    <property type="molecule type" value="Genomic_DNA"/>
</dbReference>
<sequence>MEVKELVQNLGGAFEEFKKTNDERLKRVEKGLTTGDLEAKLANVDKAISELESVKRSIDDLSKKAARGGLGGNGELSGDQVEHKQAFGRFMRKGVDDGLAELEAKALSLGADPDGGYAVPEELDRNIIQLERRDVPMRDICNVIPVGNEEYKRLINTGKAKGGWVGETDPRPATGTPQLAQVAPFFGELYANPEATQKMLDDVFFDAEAWLAGEVAIEFSEQENAAFTGGNGEKKAKGFLSYDVSDETDDKRKLGTLQYVSSGAAAALTADALLDLIYSLKRGYRRNGTFVLNGLTLPAIRKLKDGEGNYLWKPGLDAGEVSTLLNKPISENDDMPLVAADALAIAFGDFKRGYTIADVRGVRVLRDPFSNKPYVGFYTTKRVGGGVMDSNAIKLMKIGAAKK</sequence>
<comment type="caution">
    <text evidence="3">The sequence shown here is derived from an EMBL/GenBank/DDBJ whole genome shotgun (WGS) entry which is preliminary data.</text>
</comment>
<dbReference type="RefSeq" id="WP_166453720.1">
    <property type="nucleotide sequence ID" value="NZ_JAAOMA010000047.1"/>
</dbReference>
<dbReference type="InterPro" id="IPR054612">
    <property type="entry name" value="Phage_capsid-like_C"/>
</dbReference>
<gene>
    <name evidence="3" type="ORF">HA052_22760</name>
</gene>
<organism evidence="3 4">
    <name type="scientific">Chromobacterium fluminis</name>
    <dbReference type="NCBI Taxonomy" id="3044269"/>
    <lineage>
        <taxon>Bacteria</taxon>
        <taxon>Pseudomonadati</taxon>
        <taxon>Pseudomonadota</taxon>
        <taxon>Betaproteobacteria</taxon>
        <taxon>Neisseriales</taxon>
        <taxon>Chromobacteriaceae</taxon>
        <taxon>Chromobacterium</taxon>
    </lineage>
</organism>
<name>A0ABX0LB63_9NEIS</name>
<comment type="subcellular location">
    <subcellularLocation>
        <location evidence="1">Virion</location>
    </subcellularLocation>
</comment>
<evidence type="ECO:0000259" key="2">
    <source>
        <dbReference type="Pfam" id="PF05065"/>
    </source>
</evidence>
<proteinExistence type="predicted"/>
<accession>A0ABX0LB63</accession>